<evidence type="ECO:0000313" key="2">
    <source>
        <dbReference type="WBParaSite" id="GPLIN_001063500"/>
    </source>
</evidence>
<dbReference type="AlphaFoldDB" id="A0A183CCN4"/>
<reference evidence="1" key="2">
    <citation type="submission" date="2014-05" db="EMBL/GenBank/DDBJ databases">
        <title>The genome and life-stage specific transcriptomes of Globodera pallida elucidate key aspects of plant parasitism by a cyst nematode.</title>
        <authorList>
            <person name="Cotton J.A."/>
            <person name="Lilley C.J."/>
            <person name="Jones L.M."/>
            <person name="Kikuchi T."/>
            <person name="Reid A.J."/>
            <person name="Thorpe P."/>
            <person name="Tsai I.J."/>
            <person name="Beasley H."/>
            <person name="Blok V."/>
            <person name="Cock P.J.A."/>
            <person name="Van den Akker S.E."/>
            <person name="Holroyd N."/>
            <person name="Hunt M."/>
            <person name="Mantelin S."/>
            <person name="Naghra H."/>
            <person name="Pain A."/>
            <person name="Palomares-Rius J.E."/>
            <person name="Zarowiecki M."/>
            <person name="Berriman M."/>
            <person name="Jones J.T."/>
            <person name="Urwin P.E."/>
        </authorList>
    </citation>
    <scope>NUCLEOTIDE SEQUENCE [LARGE SCALE GENOMIC DNA]</scope>
    <source>
        <strain evidence="1">Lindley</strain>
    </source>
</reference>
<name>A0A183CCN4_GLOPA</name>
<dbReference type="Proteomes" id="UP000050741">
    <property type="component" value="Unassembled WGS sequence"/>
</dbReference>
<sequence>MTLNFYPIFNGPAENSAFMTATFLEQFESSPYEIKVNISYEKAIEFLKMITDFSLIINSPNFHRMNIKLQLYVVSTQIILKLRENHQNVGQNLIGIVNKFSNYCRRIDGNGMFMSMSEFINKKMTENIEQFTKRHKNWNVKVLRK</sequence>
<keyword evidence="1" id="KW-1185">Reference proteome</keyword>
<reference evidence="2" key="3">
    <citation type="submission" date="2016-06" db="UniProtKB">
        <authorList>
            <consortium name="WormBaseParasite"/>
        </authorList>
    </citation>
    <scope>IDENTIFICATION</scope>
</reference>
<proteinExistence type="predicted"/>
<accession>A0A183CCN4</accession>
<organism evidence="1 2">
    <name type="scientific">Globodera pallida</name>
    <name type="common">Potato cyst nematode worm</name>
    <name type="synonym">Heterodera pallida</name>
    <dbReference type="NCBI Taxonomy" id="36090"/>
    <lineage>
        <taxon>Eukaryota</taxon>
        <taxon>Metazoa</taxon>
        <taxon>Ecdysozoa</taxon>
        <taxon>Nematoda</taxon>
        <taxon>Chromadorea</taxon>
        <taxon>Rhabditida</taxon>
        <taxon>Tylenchina</taxon>
        <taxon>Tylenchomorpha</taxon>
        <taxon>Tylenchoidea</taxon>
        <taxon>Heteroderidae</taxon>
        <taxon>Heteroderinae</taxon>
        <taxon>Globodera</taxon>
    </lineage>
</organism>
<evidence type="ECO:0000313" key="1">
    <source>
        <dbReference type="Proteomes" id="UP000050741"/>
    </source>
</evidence>
<protein>
    <submittedName>
        <fullName evidence="2">Uncharacterized protein</fullName>
    </submittedName>
</protein>
<reference evidence="1" key="1">
    <citation type="submission" date="2013-12" db="EMBL/GenBank/DDBJ databases">
        <authorList>
            <person name="Aslett M."/>
        </authorList>
    </citation>
    <scope>NUCLEOTIDE SEQUENCE [LARGE SCALE GENOMIC DNA]</scope>
    <source>
        <strain evidence="1">Lindley</strain>
    </source>
</reference>
<dbReference type="WBParaSite" id="GPLIN_001063500">
    <property type="protein sequence ID" value="GPLIN_001063500"/>
    <property type="gene ID" value="GPLIN_001063500"/>
</dbReference>